<organism evidence="1 2">
    <name type="scientific">Cryptosporidium muris (strain RN66)</name>
    <dbReference type="NCBI Taxonomy" id="441375"/>
    <lineage>
        <taxon>Eukaryota</taxon>
        <taxon>Sar</taxon>
        <taxon>Alveolata</taxon>
        <taxon>Apicomplexa</taxon>
        <taxon>Conoidasida</taxon>
        <taxon>Coccidia</taxon>
        <taxon>Eucoccidiorida</taxon>
        <taxon>Eimeriorina</taxon>
        <taxon>Cryptosporidiidae</taxon>
        <taxon>Cryptosporidium</taxon>
    </lineage>
</organism>
<sequence length="1216" mass="140030">MQFTSKLVSSKVLQLWGSNDFLARSEANRYLMEFQGSPLAWDVSRELLENSRELEVQYTAAQILCYKVSHNLNEFEACGGSISTIKESYFKFICKYLQSNTGDNTIILLSKISEGFSYLIAYDLTKGNCSEDFEKCLRISEPFFLNKGTGIELWITLNIMRYMPDACKKFETQEQLIFQLLSRILSFLSESLICCISSQNSLNNHNMKYKLLDLLIDILIEYFEKLEAPLFRHLTLSQSIFQLMQVDICIAPYRMAELFVRGLPRCSYYMQKIIPLGNPGSICKTYEDNQTLSFDVEFPYEGETLIIKSLLIYLRSLFDKLRNIPLASEKTLSMASIDESHEMIRMKTWSRLKMEIPQIQLDNETERSILSWSGVMFNLLEGYSQLFILDETSTQNSGLNINNPLTFLPKMLSLLLSLHIRIPGILANIWCTLRDLVNENILSHNQGVQLASSLVTPAIHSITIQCRDDYYYWQQLGITQDSIILYKQRNIGHDELKFTEQDDSAIDEYCDFLDTANIHIGDIYFFLSSLGSNYASEFITFIYHSLMECCREDDSTGCIVFLRFADSLIESTNSLQGPMSNIIEFSCISTPKTQSCIYQVVLLLQKAAFLLSDKSLQNIWFTSLKYLLDISEYCNLTLISSTFEEICQFGADHILNSLHSDQILLELSERVILIIQHKIRFCSNESIYNNISKIDENIGLVGGIVHCICYTMINSNKSIEDIAKILQTFLFHLVKKTLCYPDTIPISTQLTSSNIPNSYNLNTEESILNGIWSLYVLYKILKIFTLLFCSSKTDTNLASISQKVLRTPSQQLVLFLQGIFSNSEQFGNFENNIGHLILNSISLPSKSQGYGVITFASLLQQHSRNIPLRQLMFTNKRNLLKESPNCLLCPNDIIIAISCLILRIISDSWSVEQDQDPSNISVEKSWFHWNSVYYKFVKQHLVDIKEMEQNPIILIKKHGACTMIVCSILKKLPQIKREEFINSMKNDYTEIMLYEFWIRKSQTIKNIEIYRIIEPLFQWQITYIGNSHILSNSAQSVIFSPYLNSCLSIALQALESKDKFLINTVLTYLSRLCTIIHISGKYPDAWKVHFSSIIVVLFSNYPYFHKNLIMQTCRLVSSLLECFPDDFLKIINRIIFPDINNNQVDNRTNPFRYTSREQNKIIIRCFQNLRGAKLRQLLIDISNIVNGIIDAKDCLLPYELYLQNINQGNTSIISII</sequence>
<name>B6ACR9_CRYMR</name>
<dbReference type="Proteomes" id="UP000001460">
    <property type="component" value="Unassembled WGS sequence"/>
</dbReference>
<dbReference type="InterPro" id="IPR016024">
    <property type="entry name" value="ARM-type_fold"/>
</dbReference>
<dbReference type="STRING" id="441375.B6ACR9"/>
<gene>
    <name evidence="1" type="ORF">CMU_016730</name>
</gene>
<dbReference type="EMBL" id="DS989728">
    <property type="protein sequence ID" value="EEA05923.1"/>
    <property type="molecule type" value="Genomic_DNA"/>
</dbReference>
<dbReference type="RefSeq" id="XP_002140272.1">
    <property type="nucleotide sequence ID" value="XM_002140236.1"/>
</dbReference>
<evidence type="ECO:0000313" key="1">
    <source>
        <dbReference type="EMBL" id="EEA05923.1"/>
    </source>
</evidence>
<dbReference type="VEuPathDB" id="CryptoDB:CMU_016730"/>
<dbReference type="SUPFAM" id="SSF48371">
    <property type="entry name" value="ARM repeat"/>
    <property type="match status" value="1"/>
</dbReference>
<protein>
    <submittedName>
        <fullName evidence="1">Uncharacterized protein</fullName>
    </submittedName>
</protein>
<evidence type="ECO:0000313" key="2">
    <source>
        <dbReference type="Proteomes" id="UP000001460"/>
    </source>
</evidence>
<reference evidence="1" key="1">
    <citation type="submission" date="2008-06" db="EMBL/GenBank/DDBJ databases">
        <authorList>
            <person name="Lorenzi H."/>
            <person name="Inman J."/>
            <person name="Miller J."/>
            <person name="Schobel S."/>
            <person name="Amedeo P."/>
            <person name="Caler E.V."/>
            <person name="da Silva J."/>
        </authorList>
    </citation>
    <scope>NUCLEOTIDE SEQUENCE [LARGE SCALE GENOMIC DNA]</scope>
    <source>
        <strain evidence="1">RN66</strain>
    </source>
</reference>
<dbReference type="Gene3D" id="1.25.10.10">
    <property type="entry name" value="Leucine-rich Repeat Variant"/>
    <property type="match status" value="1"/>
</dbReference>
<dbReference type="OMA" id="SHEMIRM"/>
<accession>B6ACR9</accession>
<dbReference type="OrthoDB" id="435593at2759"/>
<proteinExistence type="predicted"/>
<dbReference type="eggNOG" id="ENOG502SY4Z">
    <property type="taxonomic scope" value="Eukaryota"/>
</dbReference>
<dbReference type="AlphaFoldDB" id="B6ACR9"/>
<keyword evidence="2" id="KW-1185">Reference proteome</keyword>
<dbReference type="InterPro" id="IPR011989">
    <property type="entry name" value="ARM-like"/>
</dbReference>
<dbReference type="GeneID" id="6995646"/>